<evidence type="ECO:0000313" key="2">
    <source>
        <dbReference type="Proteomes" id="UP001165121"/>
    </source>
</evidence>
<organism evidence="1 2">
    <name type="scientific">Phytophthora fragariaefolia</name>
    <dbReference type="NCBI Taxonomy" id="1490495"/>
    <lineage>
        <taxon>Eukaryota</taxon>
        <taxon>Sar</taxon>
        <taxon>Stramenopiles</taxon>
        <taxon>Oomycota</taxon>
        <taxon>Peronosporomycetes</taxon>
        <taxon>Peronosporales</taxon>
        <taxon>Peronosporaceae</taxon>
        <taxon>Phytophthora</taxon>
    </lineage>
</organism>
<reference evidence="1" key="1">
    <citation type="submission" date="2023-04" db="EMBL/GenBank/DDBJ databases">
        <title>Phytophthora fragariaefolia NBRC 109709.</title>
        <authorList>
            <person name="Ichikawa N."/>
            <person name="Sato H."/>
            <person name="Tonouchi N."/>
        </authorList>
    </citation>
    <scope>NUCLEOTIDE SEQUENCE</scope>
    <source>
        <strain evidence="1">NBRC 109709</strain>
    </source>
</reference>
<dbReference type="AlphaFoldDB" id="A0A9W7CWT6"/>
<dbReference type="Proteomes" id="UP001165121">
    <property type="component" value="Unassembled WGS sequence"/>
</dbReference>
<sequence>MALLDVTGLQCVIKRQGNFIQAHAGLVPQASSRRSSHCCKLEFKLSSPYDFCGCYFDAYPLNVNGQQCDHQVVLACHRCPESHKRIVRAGFADFATLKTLMSTGQQGLGQVST</sequence>
<dbReference type="EMBL" id="BSXT01001576">
    <property type="protein sequence ID" value="GMF43615.1"/>
    <property type="molecule type" value="Genomic_DNA"/>
</dbReference>
<gene>
    <name evidence="1" type="ORF">Pfra01_001480800</name>
</gene>
<accession>A0A9W7CWT6</accession>
<evidence type="ECO:0000313" key="1">
    <source>
        <dbReference type="EMBL" id="GMF43615.1"/>
    </source>
</evidence>
<name>A0A9W7CWT6_9STRA</name>
<protein>
    <submittedName>
        <fullName evidence="1">Unnamed protein product</fullName>
    </submittedName>
</protein>
<comment type="caution">
    <text evidence="1">The sequence shown here is derived from an EMBL/GenBank/DDBJ whole genome shotgun (WGS) entry which is preliminary data.</text>
</comment>
<proteinExistence type="predicted"/>
<keyword evidence="2" id="KW-1185">Reference proteome</keyword>